<dbReference type="SUPFAM" id="SSF55785">
    <property type="entry name" value="PYP-like sensor domain (PAS domain)"/>
    <property type="match status" value="2"/>
</dbReference>
<dbReference type="PANTHER" id="PTHR24422">
    <property type="entry name" value="CHEMOTAXIS PROTEIN METHYLTRANSFERASE"/>
    <property type="match status" value="1"/>
</dbReference>
<gene>
    <name evidence="5" type="ORF">CGK74_16685</name>
</gene>
<dbReference type="InterPro" id="IPR013656">
    <property type="entry name" value="PAS_4"/>
</dbReference>
<evidence type="ECO:0008006" key="7">
    <source>
        <dbReference type="Google" id="ProtNLM"/>
    </source>
</evidence>
<evidence type="ECO:0000259" key="4">
    <source>
        <dbReference type="PROSITE" id="PS50113"/>
    </source>
</evidence>
<dbReference type="GO" id="GO:0007165">
    <property type="term" value="P:signal transduction"/>
    <property type="evidence" value="ECO:0007669"/>
    <property type="project" value="UniProtKB-KW"/>
</dbReference>
<feature type="region of interest" description="Disordered" evidence="2">
    <location>
        <begin position="287"/>
        <end position="306"/>
    </location>
</feature>
<keyword evidence="6" id="KW-1185">Reference proteome</keyword>
<reference evidence="5 6" key="1">
    <citation type="submission" date="2017-07" db="EMBL/GenBank/DDBJ databases">
        <title>Thauera sp. KNDSS-Mac4 genome sequence and assembly.</title>
        <authorList>
            <person name="Mayilraj S."/>
        </authorList>
    </citation>
    <scope>NUCLEOTIDE SEQUENCE [LARGE SCALE GENOMIC DNA]</scope>
    <source>
        <strain evidence="5 6">KNDSS-Mac4</strain>
    </source>
</reference>
<accession>A0A235EV69</accession>
<dbReference type="PROSITE" id="PS50113">
    <property type="entry name" value="PAC"/>
    <property type="match status" value="2"/>
</dbReference>
<protein>
    <recommendedName>
        <fullName evidence="7">Chemotaxis protein</fullName>
    </recommendedName>
</protein>
<dbReference type="NCBIfam" id="TIGR00229">
    <property type="entry name" value="sensory_box"/>
    <property type="match status" value="2"/>
</dbReference>
<proteinExistence type="predicted"/>
<dbReference type="PROSITE" id="PS50111">
    <property type="entry name" value="CHEMOTAXIS_TRANSDUC_2"/>
    <property type="match status" value="1"/>
</dbReference>
<keyword evidence="1" id="KW-0807">Transducer</keyword>
<name>A0A235EV69_9RHOO</name>
<evidence type="ECO:0000313" key="5">
    <source>
        <dbReference type="EMBL" id="OYD52683.1"/>
    </source>
</evidence>
<feature type="domain" description="PAC" evidence="4">
    <location>
        <begin position="224"/>
        <end position="278"/>
    </location>
</feature>
<dbReference type="GO" id="GO:0016020">
    <property type="term" value="C:membrane"/>
    <property type="evidence" value="ECO:0007669"/>
    <property type="project" value="InterPro"/>
</dbReference>
<dbReference type="InterPro" id="IPR000014">
    <property type="entry name" value="PAS"/>
</dbReference>
<evidence type="ECO:0000256" key="2">
    <source>
        <dbReference type="SAM" id="MobiDB-lite"/>
    </source>
</evidence>
<dbReference type="SUPFAM" id="SSF58104">
    <property type="entry name" value="Methyl-accepting chemotaxis protein (MCP) signaling domain"/>
    <property type="match status" value="1"/>
</dbReference>
<evidence type="ECO:0000259" key="3">
    <source>
        <dbReference type="PROSITE" id="PS50111"/>
    </source>
</evidence>
<feature type="compositionally biased region" description="Polar residues" evidence="2">
    <location>
        <begin position="287"/>
        <end position="299"/>
    </location>
</feature>
<dbReference type="Pfam" id="PF00015">
    <property type="entry name" value="MCPsignal"/>
    <property type="match status" value="1"/>
</dbReference>
<sequence>MGFLARFKSGANTSLTAGEGGASGRQAACDKALMLYKAIDRSAGIIEFSPQGVVLSANDNFCRVVGYAQGDIVGKHHRMFCDEAYASSREYAQFWQKLAAGQFVSGRFKRYRRTGEEVWLSASYNPLIDDAGRVVSVIKIAQDVTARVKEDMLAKATLTAASESMGIIEFTPDGTVLSANANFLRLMEVRADKAVGQHHRVFCDPEYARTAEYADFWARLGRGEHIGGTFERRTGTGRPIWLEATYNPVLGEDGKVERVVKLARDVSAQQRGLIEDERIAAESIQLAQRSREGATSAQDTARDTESKMTQLAGAVEHSTTEAERLGEISVRIGDISTAISEIAKQTNLLALNAAIEAARAGESGRGFAVVADEVRKLAERTATQAGQIGDMIKAAQTTAQESREGLAECLALATASRESSAKATESIESIKLIADELATKMQQLSAVHRVVSGQAKV</sequence>
<dbReference type="InterPro" id="IPR000700">
    <property type="entry name" value="PAS-assoc_C"/>
</dbReference>
<feature type="domain" description="Methyl-accepting transducer" evidence="3">
    <location>
        <begin position="280"/>
        <end position="457"/>
    </location>
</feature>
<dbReference type="Pfam" id="PF08448">
    <property type="entry name" value="PAS_4"/>
    <property type="match status" value="2"/>
</dbReference>
<dbReference type="Gene3D" id="3.30.450.20">
    <property type="entry name" value="PAS domain"/>
    <property type="match status" value="2"/>
</dbReference>
<dbReference type="InterPro" id="IPR004089">
    <property type="entry name" value="MCPsignal_dom"/>
</dbReference>
<evidence type="ECO:0000313" key="6">
    <source>
        <dbReference type="Proteomes" id="UP000215181"/>
    </source>
</evidence>
<dbReference type="AlphaFoldDB" id="A0A235EV69"/>
<feature type="domain" description="PAC" evidence="4">
    <location>
        <begin position="102"/>
        <end position="156"/>
    </location>
</feature>
<dbReference type="InterPro" id="IPR001610">
    <property type="entry name" value="PAC"/>
</dbReference>
<dbReference type="InterPro" id="IPR050903">
    <property type="entry name" value="Bact_Chemotaxis_MeTrfase"/>
</dbReference>
<dbReference type="Gene3D" id="1.10.287.950">
    <property type="entry name" value="Methyl-accepting chemotaxis protein"/>
    <property type="match status" value="1"/>
</dbReference>
<organism evidence="5 6">
    <name type="scientific">Thauera propionica</name>
    <dbReference type="NCBI Taxonomy" id="2019431"/>
    <lineage>
        <taxon>Bacteria</taxon>
        <taxon>Pseudomonadati</taxon>
        <taxon>Pseudomonadota</taxon>
        <taxon>Betaproteobacteria</taxon>
        <taxon>Rhodocyclales</taxon>
        <taxon>Zoogloeaceae</taxon>
        <taxon>Thauera</taxon>
    </lineage>
</organism>
<dbReference type="RefSeq" id="WP_094269535.1">
    <property type="nucleotide sequence ID" value="NZ_NOIH01000030.1"/>
</dbReference>
<dbReference type="CDD" id="cd00130">
    <property type="entry name" value="PAS"/>
    <property type="match status" value="2"/>
</dbReference>
<dbReference type="EMBL" id="NOIH01000030">
    <property type="protein sequence ID" value="OYD52683.1"/>
    <property type="molecule type" value="Genomic_DNA"/>
</dbReference>
<dbReference type="InterPro" id="IPR035965">
    <property type="entry name" value="PAS-like_dom_sf"/>
</dbReference>
<dbReference type="PANTHER" id="PTHR24422:SF10">
    <property type="entry name" value="CHEMOTAXIS PROTEIN METHYLTRANSFERASE 2"/>
    <property type="match status" value="1"/>
</dbReference>
<comment type="caution">
    <text evidence="5">The sequence shown here is derived from an EMBL/GenBank/DDBJ whole genome shotgun (WGS) entry which is preliminary data.</text>
</comment>
<dbReference type="OrthoDB" id="9765776at2"/>
<dbReference type="SMART" id="SM00086">
    <property type="entry name" value="PAC"/>
    <property type="match status" value="2"/>
</dbReference>
<dbReference type="SMART" id="SM00283">
    <property type="entry name" value="MA"/>
    <property type="match status" value="1"/>
</dbReference>
<evidence type="ECO:0000256" key="1">
    <source>
        <dbReference type="PROSITE-ProRule" id="PRU00284"/>
    </source>
</evidence>
<dbReference type="Proteomes" id="UP000215181">
    <property type="component" value="Unassembled WGS sequence"/>
</dbReference>